<proteinExistence type="predicted"/>
<evidence type="ECO:0000259" key="1">
    <source>
        <dbReference type="PROSITE" id="PS50181"/>
    </source>
</evidence>
<protein>
    <recommendedName>
        <fullName evidence="1">F-box domain-containing protein</fullName>
    </recommendedName>
</protein>
<dbReference type="AlphaFoldDB" id="A0A9N9W7I0"/>
<name>A0A9N9W7I0_9HYPO</name>
<comment type="caution">
    <text evidence="2">The sequence shown here is derived from an EMBL/GenBank/DDBJ whole genome shotgun (WGS) entry which is preliminary data.</text>
</comment>
<dbReference type="EMBL" id="CABFOC020000007">
    <property type="protein sequence ID" value="CAH0045004.1"/>
    <property type="molecule type" value="Genomic_DNA"/>
</dbReference>
<dbReference type="PROSITE" id="PS50181">
    <property type="entry name" value="FBOX"/>
    <property type="match status" value="1"/>
</dbReference>
<dbReference type="SUPFAM" id="SSF81383">
    <property type="entry name" value="F-box domain"/>
    <property type="match status" value="1"/>
</dbReference>
<sequence>MNRNLYPCAVCGNRVGGREHPEHDEATLWLCRFRGVYHHNEEGYILTGVCFSTEPEEEQFGAPPADNSVWTDEGYGIETEHGIFNIVTSRSKDGWHGFLVHEACWSLLSTYCQPESIPLERLHEVCSSIHINGTILNWVPPAAEDVIGLETAFHNPLRASEARNLLNQEPESPRLIADIPNPQKSAGNRLDQLPQELVDMIAKELPTQDFLNARLATRSFWPMFHSQSFWFSRFIAGGERSWLFEALDAHENVDWRSLCRKTNESRLTLGLRNRKRIWGIIAELAPFLLRSSQEPSSQPSLLEAGGLE</sequence>
<keyword evidence="3" id="KW-1185">Reference proteome</keyword>
<feature type="domain" description="F-box" evidence="1">
    <location>
        <begin position="187"/>
        <end position="233"/>
    </location>
</feature>
<gene>
    <name evidence="2" type="ORF">CSOL1703_00010746</name>
</gene>
<accession>A0A9N9W7I0</accession>
<evidence type="ECO:0000313" key="3">
    <source>
        <dbReference type="Proteomes" id="UP000775872"/>
    </source>
</evidence>
<dbReference type="Proteomes" id="UP000775872">
    <property type="component" value="Unassembled WGS sequence"/>
</dbReference>
<reference evidence="2" key="1">
    <citation type="submission" date="2021-10" db="EMBL/GenBank/DDBJ databases">
        <authorList>
            <person name="Piombo E."/>
        </authorList>
    </citation>
    <scope>NUCLEOTIDE SEQUENCE</scope>
</reference>
<organism evidence="2 3">
    <name type="scientific">Clonostachys solani</name>
    <dbReference type="NCBI Taxonomy" id="160281"/>
    <lineage>
        <taxon>Eukaryota</taxon>
        <taxon>Fungi</taxon>
        <taxon>Dikarya</taxon>
        <taxon>Ascomycota</taxon>
        <taxon>Pezizomycotina</taxon>
        <taxon>Sordariomycetes</taxon>
        <taxon>Hypocreomycetidae</taxon>
        <taxon>Hypocreales</taxon>
        <taxon>Bionectriaceae</taxon>
        <taxon>Clonostachys</taxon>
    </lineage>
</organism>
<dbReference type="InterPro" id="IPR036047">
    <property type="entry name" value="F-box-like_dom_sf"/>
</dbReference>
<evidence type="ECO:0000313" key="2">
    <source>
        <dbReference type="EMBL" id="CAH0045004.1"/>
    </source>
</evidence>
<dbReference type="InterPro" id="IPR001810">
    <property type="entry name" value="F-box_dom"/>
</dbReference>
<dbReference type="OrthoDB" id="5273847at2759"/>